<dbReference type="InterPro" id="IPR002099">
    <property type="entry name" value="MutL/Mlh/PMS"/>
</dbReference>
<evidence type="ECO:0000256" key="3">
    <source>
        <dbReference type="ARBA" id="ARBA00022763"/>
    </source>
</evidence>
<dbReference type="CDD" id="cd03482">
    <property type="entry name" value="MutL_Trans_MutL"/>
    <property type="match status" value="1"/>
</dbReference>
<feature type="domain" description="DNA mismatch repair protein S5" evidence="8">
    <location>
        <begin position="257"/>
        <end position="375"/>
    </location>
</feature>
<sequence>MLEVRSGAADNLKEVVEPLRCYAVTLGRMRLCTSVYVSPGALEEVGMKESAARREIQELPSELISQIAAGEVIERPASVVKELVENAVDAGATSIEIRIEGGGLKRILVTDDGCGIPKEELGLALKRHATSKIRNLFELENVTSLGFRGEALASIDAVAAVSVQSLAEGATRTWKIEGGEVTPAAGTTRGTRIEVRDLFYKTPARRKFMKSETTEAAHIADQVSRIALANPQVSFRLWNNGREMLNLPASPDLEGRALKILPSRLEVNHRVVDMEAGSMSLVGIVGLPAAAKAKADAQYLFVNGRFVRDRVFAHAVRAAYQDVLHGQLQPSYCLFLTIAPTEVDVNVHPTKTEVRFRDSGRIHAFVQKAVETALAPASASAEPTVAPKSSEPAASSPAPTTPSLFDGFHAAVRATSSAPVPPAPFHAGSTGFAGRPAASHHHSEMPSATAVEAALSLMEGVRDEPSLPTQEPTPGQREAVTVSAEGAAPSTSLMPPTPPMPNDTEVERECAGVVAPSVSEDVWAAPSAQAQGEVPAPLPVDDLPESAGALVDDGSAAEVHHEVPEVRVAAPMPQPAAEPQPLWGMLGRPLAQVAGIYVLAENEEGLVIVDMHAAAERITYEKLKKDADEGRLPVQPLLIPQVMQATVTEVANAQAHADELRAMGLDLSPAGERSLVIRSVPSVISDVAGEELETMVREVLADLAEFGESRVVLEKRNHILATMACHGSVRANRRLTMEEMNALLRSMERTERSDQCNHGRPTWTQVTLAELDKLFMRGR</sequence>
<evidence type="ECO:0000256" key="5">
    <source>
        <dbReference type="HAMAP-Rule" id="MF_00149"/>
    </source>
</evidence>
<dbReference type="HOGENOM" id="CLU_004131_4_2_4"/>
<dbReference type="PANTHER" id="PTHR10073:SF12">
    <property type="entry name" value="DNA MISMATCH REPAIR PROTEIN MLH1"/>
    <property type="match status" value="1"/>
</dbReference>
<dbReference type="Pfam" id="PF01119">
    <property type="entry name" value="DNA_mis_repair"/>
    <property type="match status" value="1"/>
</dbReference>
<evidence type="ECO:0000256" key="6">
    <source>
        <dbReference type="SAM" id="MobiDB-lite"/>
    </source>
</evidence>
<dbReference type="InterPro" id="IPR042121">
    <property type="entry name" value="MutL_C_regsub"/>
</dbReference>
<dbReference type="InterPro" id="IPR020568">
    <property type="entry name" value="Ribosomal_Su5_D2-typ_SF"/>
</dbReference>
<dbReference type="HAMAP" id="MF_00149">
    <property type="entry name" value="DNA_mis_repair"/>
    <property type="match status" value="1"/>
</dbReference>
<dbReference type="SMART" id="SM00853">
    <property type="entry name" value="MutL_C"/>
    <property type="match status" value="1"/>
</dbReference>
<accession>H3KCT3</accession>
<keyword evidence="4 5" id="KW-0234">DNA repair</keyword>
<organism evidence="9 10">
    <name type="scientific">Sutterella parvirubra YIT 11816</name>
    <dbReference type="NCBI Taxonomy" id="762967"/>
    <lineage>
        <taxon>Bacteria</taxon>
        <taxon>Pseudomonadati</taxon>
        <taxon>Pseudomonadota</taxon>
        <taxon>Betaproteobacteria</taxon>
        <taxon>Burkholderiales</taxon>
        <taxon>Sutterellaceae</taxon>
        <taxon>Sutterella</taxon>
    </lineage>
</organism>
<comment type="function">
    <text evidence="5">This protein is involved in the repair of mismatches in DNA. It is required for dam-dependent methyl-directed DNA mismatch repair. May act as a 'molecular matchmaker', a protein that promotes the formation of a stable complex between two or more DNA-binding proteins in an ATP-dependent manner without itself being part of a final effector complex.</text>
</comment>
<dbReference type="SUPFAM" id="SSF55874">
    <property type="entry name" value="ATPase domain of HSP90 chaperone/DNA topoisomerase II/histidine kinase"/>
    <property type="match status" value="1"/>
</dbReference>
<dbReference type="Proteomes" id="UP000004956">
    <property type="component" value="Unassembled WGS sequence"/>
</dbReference>
<dbReference type="Gene3D" id="3.30.230.10">
    <property type="match status" value="1"/>
</dbReference>
<comment type="caution">
    <text evidence="9">The sequence shown here is derived from an EMBL/GenBank/DDBJ whole genome shotgun (WGS) entry which is preliminary data.</text>
</comment>
<comment type="similarity">
    <text evidence="1 5">Belongs to the DNA mismatch repair MutL/HexB family.</text>
</comment>
<dbReference type="Gene3D" id="3.30.1540.20">
    <property type="entry name" value="MutL, C-terminal domain, dimerisation subdomain"/>
    <property type="match status" value="1"/>
</dbReference>
<keyword evidence="3 5" id="KW-0227">DNA damage</keyword>
<dbReference type="GO" id="GO:0030983">
    <property type="term" value="F:mismatched DNA binding"/>
    <property type="evidence" value="ECO:0007669"/>
    <property type="project" value="InterPro"/>
</dbReference>
<dbReference type="STRING" id="762967.HMPREF9440_00537"/>
<dbReference type="InterPro" id="IPR014721">
    <property type="entry name" value="Ribsml_uS5_D2-typ_fold_subgr"/>
</dbReference>
<dbReference type="InterPro" id="IPR014790">
    <property type="entry name" value="MutL_C"/>
</dbReference>
<dbReference type="PANTHER" id="PTHR10073">
    <property type="entry name" value="DNA MISMATCH REPAIR PROTEIN MLH, PMS, MUTL"/>
    <property type="match status" value="1"/>
</dbReference>
<dbReference type="InterPro" id="IPR037198">
    <property type="entry name" value="MutL_C_sf"/>
</dbReference>
<dbReference type="AlphaFoldDB" id="H3KCT3"/>
<dbReference type="GO" id="GO:0006298">
    <property type="term" value="P:mismatch repair"/>
    <property type="evidence" value="ECO:0007669"/>
    <property type="project" value="UniProtKB-UniRule"/>
</dbReference>
<dbReference type="Pfam" id="PF08676">
    <property type="entry name" value="MutL_C"/>
    <property type="match status" value="1"/>
</dbReference>
<dbReference type="PROSITE" id="PS00058">
    <property type="entry name" value="DNA_MISMATCH_REPAIR_1"/>
    <property type="match status" value="1"/>
</dbReference>
<name>H3KCT3_9BURK</name>
<evidence type="ECO:0000256" key="4">
    <source>
        <dbReference type="ARBA" id="ARBA00023204"/>
    </source>
</evidence>
<dbReference type="SMART" id="SM01340">
    <property type="entry name" value="DNA_mis_repair"/>
    <property type="match status" value="1"/>
</dbReference>
<dbReference type="InterPro" id="IPR020667">
    <property type="entry name" value="DNA_mismatch_repair_MutL"/>
</dbReference>
<feature type="domain" description="MutL C-terminal dimerisation" evidence="7">
    <location>
        <begin position="589"/>
        <end position="735"/>
    </location>
</feature>
<reference evidence="9 10" key="1">
    <citation type="submission" date="2011-11" db="EMBL/GenBank/DDBJ databases">
        <authorList>
            <person name="Weinstock G."/>
            <person name="Sodergren E."/>
            <person name="Clifton S."/>
            <person name="Fulton L."/>
            <person name="Fulton B."/>
            <person name="Courtney L."/>
            <person name="Fronick C."/>
            <person name="Harrison M."/>
            <person name="Strong C."/>
            <person name="Farmer C."/>
            <person name="Delahaunty K."/>
            <person name="Markovic C."/>
            <person name="Hall O."/>
            <person name="Minx P."/>
            <person name="Tomlinson C."/>
            <person name="Mitreva M."/>
            <person name="Hou S."/>
            <person name="Chen J."/>
            <person name="Wollam A."/>
            <person name="Pepin K.H."/>
            <person name="Johnson M."/>
            <person name="Bhonagiri V."/>
            <person name="Zhang X."/>
            <person name="Suruliraj S."/>
            <person name="Warren W."/>
            <person name="Chinwalla A."/>
            <person name="Mardis E.R."/>
            <person name="Wilson R.K."/>
        </authorList>
    </citation>
    <scope>NUCLEOTIDE SEQUENCE [LARGE SCALE GENOMIC DNA]</scope>
    <source>
        <strain evidence="9 10">YIT 11816</strain>
    </source>
</reference>
<dbReference type="PATRIC" id="fig|762967.3.peg.441"/>
<dbReference type="EMBL" id="AFBQ01000063">
    <property type="protein sequence ID" value="EHY32076.1"/>
    <property type="molecule type" value="Genomic_DNA"/>
</dbReference>
<dbReference type="InterPro" id="IPR036890">
    <property type="entry name" value="HATPase_C_sf"/>
</dbReference>
<dbReference type="NCBIfam" id="NF000949">
    <property type="entry name" value="PRK00095.1-2"/>
    <property type="match status" value="1"/>
</dbReference>
<dbReference type="NCBIfam" id="TIGR00585">
    <property type="entry name" value="mutl"/>
    <property type="match status" value="1"/>
</dbReference>
<dbReference type="InterPro" id="IPR013507">
    <property type="entry name" value="DNA_mismatch_S5_2-like"/>
</dbReference>
<evidence type="ECO:0000259" key="7">
    <source>
        <dbReference type="SMART" id="SM00853"/>
    </source>
</evidence>
<dbReference type="InterPro" id="IPR042120">
    <property type="entry name" value="MutL_C_dimsub"/>
</dbReference>
<dbReference type="GO" id="GO:0005524">
    <property type="term" value="F:ATP binding"/>
    <property type="evidence" value="ECO:0007669"/>
    <property type="project" value="InterPro"/>
</dbReference>
<evidence type="ECO:0000256" key="2">
    <source>
        <dbReference type="ARBA" id="ARBA00021975"/>
    </source>
</evidence>
<protein>
    <recommendedName>
        <fullName evidence="2 5">DNA mismatch repair protein MutL</fullName>
    </recommendedName>
</protein>
<feature type="region of interest" description="Disordered" evidence="6">
    <location>
        <begin position="462"/>
        <end position="505"/>
    </location>
</feature>
<feature type="compositionally biased region" description="Low complexity" evidence="6">
    <location>
        <begin position="386"/>
        <end position="403"/>
    </location>
</feature>
<keyword evidence="10" id="KW-1185">Reference proteome</keyword>
<dbReference type="CDD" id="cd16926">
    <property type="entry name" value="HATPase_MutL-MLH-PMS-like"/>
    <property type="match status" value="1"/>
</dbReference>
<evidence type="ECO:0000256" key="1">
    <source>
        <dbReference type="ARBA" id="ARBA00006082"/>
    </source>
</evidence>
<dbReference type="FunFam" id="3.30.565.10:FF:000003">
    <property type="entry name" value="DNA mismatch repair endonuclease MutL"/>
    <property type="match status" value="1"/>
</dbReference>
<evidence type="ECO:0000313" key="10">
    <source>
        <dbReference type="Proteomes" id="UP000004956"/>
    </source>
</evidence>
<dbReference type="SUPFAM" id="SSF118116">
    <property type="entry name" value="DNA mismatch repair protein MutL"/>
    <property type="match status" value="1"/>
</dbReference>
<evidence type="ECO:0000259" key="8">
    <source>
        <dbReference type="SMART" id="SM01340"/>
    </source>
</evidence>
<gene>
    <name evidence="5" type="primary">mutL</name>
    <name evidence="9" type="ORF">HMPREF9440_00537</name>
</gene>
<dbReference type="Gene3D" id="3.30.1370.100">
    <property type="entry name" value="MutL, C-terminal domain, regulatory subdomain"/>
    <property type="match status" value="1"/>
</dbReference>
<dbReference type="SUPFAM" id="SSF54211">
    <property type="entry name" value="Ribosomal protein S5 domain 2-like"/>
    <property type="match status" value="1"/>
</dbReference>
<feature type="region of interest" description="Disordered" evidence="6">
    <location>
        <begin position="381"/>
        <end position="448"/>
    </location>
</feature>
<dbReference type="Gene3D" id="3.30.565.10">
    <property type="entry name" value="Histidine kinase-like ATPase, C-terminal domain"/>
    <property type="match status" value="1"/>
</dbReference>
<dbReference type="GO" id="GO:0032300">
    <property type="term" value="C:mismatch repair complex"/>
    <property type="evidence" value="ECO:0007669"/>
    <property type="project" value="InterPro"/>
</dbReference>
<dbReference type="GO" id="GO:0016887">
    <property type="term" value="F:ATP hydrolysis activity"/>
    <property type="evidence" value="ECO:0007669"/>
    <property type="project" value="InterPro"/>
</dbReference>
<dbReference type="GO" id="GO:0140664">
    <property type="term" value="F:ATP-dependent DNA damage sensor activity"/>
    <property type="evidence" value="ECO:0007669"/>
    <property type="project" value="InterPro"/>
</dbReference>
<proteinExistence type="inferred from homology"/>
<evidence type="ECO:0000313" key="9">
    <source>
        <dbReference type="EMBL" id="EHY32076.1"/>
    </source>
</evidence>
<dbReference type="InterPro" id="IPR014762">
    <property type="entry name" value="DNA_mismatch_repair_CS"/>
</dbReference>
<dbReference type="Pfam" id="PF13589">
    <property type="entry name" value="HATPase_c_3"/>
    <property type="match status" value="1"/>
</dbReference>
<dbReference type="InterPro" id="IPR038973">
    <property type="entry name" value="MutL/Mlh/Pms-like"/>
</dbReference>